<dbReference type="EMBL" id="ASHM01188561">
    <property type="protein sequence ID" value="PNX66090.1"/>
    <property type="molecule type" value="Genomic_DNA"/>
</dbReference>
<gene>
    <name evidence="1" type="ORF">L195_g062892</name>
</gene>
<evidence type="ECO:0000313" key="1">
    <source>
        <dbReference type="EMBL" id="PNX66090.1"/>
    </source>
</evidence>
<protein>
    <submittedName>
        <fullName evidence="1">Uncharacterized protein</fullName>
    </submittedName>
</protein>
<dbReference type="Proteomes" id="UP000236291">
    <property type="component" value="Unassembled WGS sequence"/>
</dbReference>
<organism evidence="1 2">
    <name type="scientific">Trifolium pratense</name>
    <name type="common">Red clover</name>
    <dbReference type="NCBI Taxonomy" id="57577"/>
    <lineage>
        <taxon>Eukaryota</taxon>
        <taxon>Viridiplantae</taxon>
        <taxon>Streptophyta</taxon>
        <taxon>Embryophyta</taxon>
        <taxon>Tracheophyta</taxon>
        <taxon>Spermatophyta</taxon>
        <taxon>Magnoliopsida</taxon>
        <taxon>eudicotyledons</taxon>
        <taxon>Gunneridae</taxon>
        <taxon>Pentapetalae</taxon>
        <taxon>rosids</taxon>
        <taxon>fabids</taxon>
        <taxon>Fabales</taxon>
        <taxon>Fabaceae</taxon>
        <taxon>Papilionoideae</taxon>
        <taxon>50 kb inversion clade</taxon>
        <taxon>NPAAA clade</taxon>
        <taxon>Hologalegina</taxon>
        <taxon>IRL clade</taxon>
        <taxon>Trifolieae</taxon>
        <taxon>Trifolium</taxon>
    </lineage>
</organism>
<dbReference type="AlphaFoldDB" id="A0A2K3KII4"/>
<evidence type="ECO:0000313" key="2">
    <source>
        <dbReference type="Proteomes" id="UP000236291"/>
    </source>
</evidence>
<reference evidence="1 2" key="1">
    <citation type="journal article" date="2014" name="Am. J. Bot.">
        <title>Genome assembly and annotation for red clover (Trifolium pratense; Fabaceae).</title>
        <authorList>
            <person name="Istvanek J."/>
            <person name="Jaros M."/>
            <person name="Krenek A."/>
            <person name="Repkova J."/>
        </authorList>
    </citation>
    <scope>NUCLEOTIDE SEQUENCE [LARGE SCALE GENOMIC DNA]</scope>
    <source>
        <strain evidence="2">cv. Tatra</strain>
        <tissue evidence="1">Young leaves</tissue>
    </source>
</reference>
<name>A0A2K3KII4_TRIPR</name>
<accession>A0A2K3KII4</accession>
<reference evidence="1 2" key="2">
    <citation type="journal article" date="2017" name="Front. Plant Sci.">
        <title>Gene Classification and Mining of Molecular Markers Useful in Red Clover (Trifolium pratense) Breeding.</title>
        <authorList>
            <person name="Istvanek J."/>
            <person name="Dluhosova J."/>
            <person name="Dluhos P."/>
            <person name="Patkova L."/>
            <person name="Nedelnik J."/>
            <person name="Repkova J."/>
        </authorList>
    </citation>
    <scope>NUCLEOTIDE SEQUENCE [LARGE SCALE GENOMIC DNA]</scope>
    <source>
        <strain evidence="2">cv. Tatra</strain>
        <tissue evidence="1">Young leaves</tissue>
    </source>
</reference>
<sequence>MGMVVTCADVLAKMGAINSDLVVVLQEPPSSVIDFI</sequence>
<feature type="non-terminal residue" evidence="1">
    <location>
        <position position="36"/>
    </location>
</feature>
<comment type="caution">
    <text evidence="1">The sequence shown here is derived from an EMBL/GenBank/DDBJ whole genome shotgun (WGS) entry which is preliminary data.</text>
</comment>
<proteinExistence type="predicted"/>